<organism evidence="1 2">
    <name type="scientific">Mytilus coruscus</name>
    <name type="common">Sea mussel</name>
    <dbReference type="NCBI Taxonomy" id="42192"/>
    <lineage>
        <taxon>Eukaryota</taxon>
        <taxon>Metazoa</taxon>
        <taxon>Spiralia</taxon>
        <taxon>Lophotrochozoa</taxon>
        <taxon>Mollusca</taxon>
        <taxon>Bivalvia</taxon>
        <taxon>Autobranchia</taxon>
        <taxon>Pteriomorphia</taxon>
        <taxon>Mytilida</taxon>
        <taxon>Mytiloidea</taxon>
        <taxon>Mytilidae</taxon>
        <taxon>Mytilinae</taxon>
        <taxon>Mytilus</taxon>
    </lineage>
</organism>
<gene>
    <name evidence="1" type="ORF">MCOR_53031</name>
</gene>
<name>A0A6J8EKK6_MYTCO</name>
<dbReference type="AlphaFoldDB" id="A0A6J8EKK6"/>
<protein>
    <submittedName>
        <fullName evidence="1">Uncharacterized protein</fullName>
    </submittedName>
</protein>
<accession>A0A6J8EKK6</accession>
<dbReference type="OrthoDB" id="6086925at2759"/>
<reference evidence="1 2" key="1">
    <citation type="submission" date="2020-06" db="EMBL/GenBank/DDBJ databases">
        <authorList>
            <person name="Li R."/>
            <person name="Bekaert M."/>
        </authorList>
    </citation>
    <scope>NUCLEOTIDE SEQUENCE [LARGE SCALE GENOMIC DNA]</scope>
    <source>
        <strain evidence="2">wild</strain>
    </source>
</reference>
<keyword evidence="2" id="KW-1185">Reference proteome</keyword>
<dbReference type="Proteomes" id="UP000507470">
    <property type="component" value="Unassembled WGS sequence"/>
</dbReference>
<evidence type="ECO:0000313" key="1">
    <source>
        <dbReference type="EMBL" id="CAC5420847.1"/>
    </source>
</evidence>
<dbReference type="EMBL" id="CACVKT020009175">
    <property type="protein sequence ID" value="CAC5420847.1"/>
    <property type="molecule type" value="Genomic_DNA"/>
</dbReference>
<sequence length="208" mass="23243">MHTLQTETEALKRQVHSLTMDQTARSLDFLALCNQTLAFRSDVNDKGNAVVATRFSQLLGTFRSNEFGICKQNLILEEESYAGDVRYTEPGSAAAPICLPKDPDSVRTTCSGDNGHIFETEFYSDVFAPDRKNKCYTGWNMEYYGYLASNHYINPGGSCICIDIQPEYVSGESSWNTKSKLLYGFVAKCGSLNCPPYKQDHPLTCVVR</sequence>
<evidence type="ECO:0000313" key="2">
    <source>
        <dbReference type="Proteomes" id="UP000507470"/>
    </source>
</evidence>
<proteinExistence type="predicted"/>